<sequence>MKFNRSFFNWSLWITLLSTYVLPYQSTDGFVAKYGYPFPFFTVHNTNRIGLTLLMSNTIDVVLLSVDIFIVYLVIYFIYAILIKRKSVHDKNDIKNF</sequence>
<organism evidence="2 3">
    <name type="scientific">Candidatus Clostridium radicumherbarum</name>
    <dbReference type="NCBI Taxonomy" id="3381662"/>
    <lineage>
        <taxon>Bacteria</taxon>
        <taxon>Bacillati</taxon>
        <taxon>Bacillota</taxon>
        <taxon>Clostridia</taxon>
        <taxon>Eubacteriales</taxon>
        <taxon>Clostridiaceae</taxon>
        <taxon>Clostridium</taxon>
    </lineage>
</organism>
<feature type="transmembrane region" description="Helical" evidence="1">
    <location>
        <begin position="7"/>
        <end position="24"/>
    </location>
</feature>
<keyword evidence="1" id="KW-1133">Transmembrane helix</keyword>
<evidence type="ECO:0008006" key="4">
    <source>
        <dbReference type="Google" id="ProtNLM"/>
    </source>
</evidence>
<gene>
    <name evidence="2" type="ORF">ACJDUH_18865</name>
</gene>
<keyword evidence="1" id="KW-0472">Membrane</keyword>
<dbReference type="EMBL" id="JBJHZY010000006">
    <property type="protein sequence ID" value="MFL0270146.1"/>
    <property type="molecule type" value="Genomic_DNA"/>
</dbReference>
<reference evidence="2 3" key="1">
    <citation type="submission" date="2024-11" db="EMBL/GenBank/DDBJ databases">
        <authorList>
            <person name="Heng Y.C."/>
            <person name="Lim A.C.H."/>
            <person name="Lee J.K.Y."/>
            <person name="Kittelmann S."/>
        </authorList>
    </citation>
    <scope>NUCLEOTIDE SEQUENCE [LARGE SCALE GENOMIC DNA]</scope>
    <source>
        <strain evidence="2 3">WILCCON 0202</strain>
    </source>
</reference>
<dbReference type="RefSeq" id="WP_406766778.1">
    <property type="nucleotide sequence ID" value="NZ_JBJHZY010000006.1"/>
</dbReference>
<keyword evidence="3" id="KW-1185">Reference proteome</keyword>
<name>A0ABW8U185_9CLOT</name>
<protein>
    <recommendedName>
        <fullName evidence="4">DUF4306 domain-containing protein</fullName>
    </recommendedName>
</protein>
<evidence type="ECO:0000256" key="1">
    <source>
        <dbReference type="SAM" id="Phobius"/>
    </source>
</evidence>
<proteinExistence type="predicted"/>
<accession>A0ABW8U185</accession>
<feature type="transmembrane region" description="Helical" evidence="1">
    <location>
        <begin position="61"/>
        <end position="82"/>
    </location>
</feature>
<comment type="caution">
    <text evidence="2">The sequence shown here is derived from an EMBL/GenBank/DDBJ whole genome shotgun (WGS) entry which is preliminary data.</text>
</comment>
<keyword evidence="1" id="KW-0812">Transmembrane</keyword>
<evidence type="ECO:0000313" key="2">
    <source>
        <dbReference type="EMBL" id="MFL0270146.1"/>
    </source>
</evidence>
<dbReference type="Proteomes" id="UP001623661">
    <property type="component" value="Unassembled WGS sequence"/>
</dbReference>
<evidence type="ECO:0000313" key="3">
    <source>
        <dbReference type="Proteomes" id="UP001623661"/>
    </source>
</evidence>